<dbReference type="Gene3D" id="1.20.1050.10">
    <property type="match status" value="1"/>
</dbReference>
<evidence type="ECO:0000256" key="1">
    <source>
        <dbReference type="RuleBase" id="RU003494"/>
    </source>
</evidence>
<dbReference type="InterPro" id="IPR010987">
    <property type="entry name" value="Glutathione-S-Trfase_C-like"/>
</dbReference>
<reference evidence="4 5" key="1">
    <citation type="submission" date="2019-04" db="EMBL/GenBank/DDBJ databases">
        <title>Sphingomonas psychrotolerans sp. nov., isolated from soil in the Tianshan Mountains, Xinjiang, China.</title>
        <authorList>
            <person name="Luo Y."/>
            <person name="Sheng H."/>
        </authorList>
    </citation>
    <scope>NUCLEOTIDE SEQUENCE [LARGE SCALE GENOMIC DNA]</scope>
    <source>
        <strain evidence="4 5">ZFGT-11</strain>
    </source>
</reference>
<dbReference type="SUPFAM" id="SSF47616">
    <property type="entry name" value="GST C-terminal domain-like"/>
    <property type="match status" value="1"/>
</dbReference>
<dbReference type="OrthoDB" id="9810080at2"/>
<dbReference type="EMBL" id="SRXT01000005">
    <property type="protein sequence ID" value="TGX52818.1"/>
    <property type="molecule type" value="Genomic_DNA"/>
</dbReference>
<dbReference type="InterPro" id="IPR040079">
    <property type="entry name" value="Glutathione_S-Trfase"/>
</dbReference>
<dbReference type="GO" id="GO:0016740">
    <property type="term" value="F:transferase activity"/>
    <property type="evidence" value="ECO:0007669"/>
    <property type="project" value="UniProtKB-KW"/>
</dbReference>
<dbReference type="InterPro" id="IPR036282">
    <property type="entry name" value="Glutathione-S-Trfase_C_sf"/>
</dbReference>
<accession>A0A4S1XA12</accession>
<evidence type="ECO:0000313" key="5">
    <source>
        <dbReference type="Proteomes" id="UP000306147"/>
    </source>
</evidence>
<feature type="domain" description="GST N-terminal" evidence="2">
    <location>
        <begin position="2"/>
        <end position="84"/>
    </location>
</feature>
<comment type="similarity">
    <text evidence="1">Belongs to the GST superfamily.</text>
</comment>
<dbReference type="PANTHER" id="PTHR44051">
    <property type="entry name" value="GLUTATHIONE S-TRANSFERASE-RELATED"/>
    <property type="match status" value="1"/>
</dbReference>
<proteinExistence type="inferred from homology"/>
<name>A0A4S1XA12_9SPHN</name>
<evidence type="ECO:0000313" key="4">
    <source>
        <dbReference type="EMBL" id="TGX52818.1"/>
    </source>
</evidence>
<dbReference type="Proteomes" id="UP000306147">
    <property type="component" value="Unassembled WGS sequence"/>
</dbReference>
<dbReference type="AlphaFoldDB" id="A0A4S1XA12"/>
<dbReference type="SFLD" id="SFLDG00358">
    <property type="entry name" value="Main_(cytGST)"/>
    <property type="match status" value="1"/>
</dbReference>
<dbReference type="InterPro" id="IPR036249">
    <property type="entry name" value="Thioredoxin-like_sf"/>
</dbReference>
<keyword evidence="5" id="KW-1185">Reference proteome</keyword>
<sequence>MGPFVLHEYALSGNCYKIRLTAAHVGLPLERREYDILKGETRTAQFLSEVNANGRIPVLQLGDDFLPESNAAAFYVADGSDLIPAARFARADMLRWLFWEQYNHEPNIATVRFWRTLVGEANLTDLQRAQLPGKIAAGEAALALMDAHLARSDFLVLDRVTLADIVLYAYTHVAGEGGFDLQPYPNVRTWLARVAADPKHIPITA</sequence>
<dbReference type="Pfam" id="PF00043">
    <property type="entry name" value="GST_C"/>
    <property type="match status" value="1"/>
</dbReference>
<feature type="domain" description="GST C-terminal" evidence="3">
    <location>
        <begin position="86"/>
        <end position="205"/>
    </location>
</feature>
<dbReference type="Gene3D" id="3.40.30.10">
    <property type="entry name" value="Glutaredoxin"/>
    <property type="match status" value="1"/>
</dbReference>
<dbReference type="InterPro" id="IPR004045">
    <property type="entry name" value="Glutathione_S-Trfase_N"/>
</dbReference>
<dbReference type="PROSITE" id="PS50405">
    <property type="entry name" value="GST_CTER"/>
    <property type="match status" value="1"/>
</dbReference>
<organism evidence="4 5">
    <name type="scientific">Sphingomonas gei</name>
    <dbReference type="NCBI Taxonomy" id="1395960"/>
    <lineage>
        <taxon>Bacteria</taxon>
        <taxon>Pseudomonadati</taxon>
        <taxon>Pseudomonadota</taxon>
        <taxon>Alphaproteobacteria</taxon>
        <taxon>Sphingomonadales</taxon>
        <taxon>Sphingomonadaceae</taxon>
        <taxon>Sphingomonas</taxon>
    </lineage>
</organism>
<dbReference type="Pfam" id="PF02798">
    <property type="entry name" value="GST_N"/>
    <property type="match status" value="1"/>
</dbReference>
<dbReference type="RefSeq" id="WP_135964524.1">
    <property type="nucleotide sequence ID" value="NZ_SRXT01000005.1"/>
</dbReference>
<keyword evidence="4" id="KW-0808">Transferase</keyword>
<dbReference type="SUPFAM" id="SSF52833">
    <property type="entry name" value="Thioredoxin-like"/>
    <property type="match status" value="1"/>
</dbReference>
<dbReference type="InterPro" id="IPR004046">
    <property type="entry name" value="GST_C"/>
</dbReference>
<protein>
    <submittedName>
        <fullName evidence="4">Glutathione S-transferase family protein</fullName>
    </submittedName>
</protein>
<comment type="caution">
    <text evidence="4">The sequence shown here is derived from an EMBL/GenBank/DDBJ whole genome shotgun (WGS) entry which is preliminary data.</text>
</comment>
<dbReference type="PROSITE" id="PS50404">
    <property type="entry name" value="GST_NTER"/>
    <property type="match status" value="1"/>
</dbReference>
<gene>
    <name evidence="4" type="ORF">E5A73_14365</name>
</gene>
<evidence type="ECO:0000259" key="2">
    <source>
        <dbReference type="PROSITE" id="PS50404"/>
    </source>
</evidence>
<evidence type="ECO:0000259" key="3">
    <source>
        <dbReference type="PROSITE" id="PS50405"/>
    </source>
</evidence>
<dbReference type="PANTHER" id="PTHR44051:SF2">
    <property type="entry name" value="HYPOTHETICAL GLUTATHIONE S-TRANSFERASE LIKE PROTEIN"/>
    <property type="match status" value="1"/>
</dbReference>
<dbReference type="SFLD" id="SFLDS00019">
    <property type="entry name" value="Glutathione_Transferase_(cytos"/>
    <property type="match status" value="1"/>
</dbReference>